<proteinExistence type="predicted"/>
<dbReference type="AlphaFoldDB" id="B4VZS9"/>
<dbReference type="SUPFAM" id="SSF54001">
    <property type="entry name" value="Cysteine proteinases"/>
    <property type="match status" value="1"/>
</dbReference>
<reference evidence="1 2" key="1">
    <citation type="submission" date="2008-07" db="EMBL/GenBank/DDBJ databases">
        <authorList>
            <person name="Tandeau de Marsac N."/>
            <person name="Ferriera S."/>
            <person name="Johnson J."/>
            <person name="Kravitz S."/>
            <person name="Beeson K."/>
            <person name="Sutton G."/>
            <person name="Rogers Y.-H."/>
            <person name="Friedman R."/>
            <person name="Frazier M."/>
            <person name="Venter J.C."/>
        </authorList>
    </citation>
    <scope>NUCLEOTIDE SEQUENCE [LARGE SCALE GENOMIC DNA]</scope>
    <source>
        <strain evidence="1 2">PCC 7420</strain>
    </source>
</reference>
<dbReference type="EMBL" id="DS989863">
    <property type="protein sequence ID" value="EDX72547.1"/>
    <property type="molecule type" value="Genomic_DNA"/>
</dbReference>
<evidence type="ECO:0008006" key="3">
    <source>
        <dbReference type="Google" id="ProtNLM"/>
    </source>
</evidence>
<sequence>MFGWAFVGLAISGGFTSDLAFQAQNYNSIPVSEAANRAEDASRGGEVCTEAPCYVWETEDEELIDYSDLSPDVEHLSLTRKEALIFPPSQTLLTDTSNVTVSASMNPVSDEREQFQQIMDWAIAQHLHEQPMTDTIQAIAHRFVGTPYKAGLLDQSPNETLVVTLQAFDCVLFVETVLAIARTLAQQDYSYPTFVNHLRDQRYQNGQLNGYCSRLHYFSAWIDDNEKRGTVENITQALGGIPLNKRLNFMSTHRQRYPQLVNNQANYQCILEMEDQLNAVPLNYIPTAKIHHSYDQLQSGDIIGIATTIAGLDVTHTGFIDRQPDGRIRLIHASPAGEVTISQDLQQYVGKIKNAIGILVVRPIGVSE</sequence>
<dbReference type="HOGENOM" id="CLU_065574_0_1_3"/>
<accession>B4VZS9</accession>
<dbReference type="Proteomes" id="UP000003835">
    <property type="component" value="Unassembled WGS sequence"/>
</dbReference>
<dbReference type="Gene3D" id="1.10.3670.10">
    <property type="entry name" value="Putative xylanase like domain"/>
    <property type="match status" value="1"/>
</dbReference>
<dbReference type="InterPro" id="IPR038765">
    <property type="entry name" value="Papain-like_cys_pep_sf"/>
</dbReference>
<gene>
    <name evidence="1" type="ORF">MC7420_2455</name>
</gene>
<dbReference type="STRING" id="118168.MC7420_2455"/>
<dbReference type="Pfam" id="PF07313">
    <property type="entry name" value="AmiA-like"/>
    <property type="match status" value="1"/>
</dbReference>
<evidence type="ECO:0000313" key="2">
    <source>
        <dbReference type="Proteomes" id="UP000003835"/>
    </source>
</evidence>
<dbReference type="Gene3D" id="2.30.260.10">
    <property type="entry name" value="putative xylanase like domain"/>
    <property type="match status" value="1"/>
</dbReference>
<name>B4VZS9_9CYAN</name>
<keyword evidence="2" id="KW-1185">Reference proteome</keyword>
<evidence type="ECO:0000313" key="1">
    <source>
        <dbReference type="EMBL" id="EDX72547.1"/>
    </source>
</evidence>
<dbReference type="eggNOG" id="COG0657">
    <property type="taxonomic scope" value="Bacteria"/>
</dbReference>
<dbReference type="InterPro" id="IPR010846">
    <property type="entry name" value="AmiA-like"/>
</dbReference>
<protein>
    <recommendedName>
        <fullName evidence="3">DUF1460 domain-containing protein</fullName>
    </recommendedName>
</protein>
<organism evidence="1 2">
    <name type="scientific">Coleofasciculus chthonoplastes PCC 7420</name>
    <dbReference type="NCBI Taxonomy" id="118168"/>
    <lineage>
        <taxon>Bacteria</taxon>
        <taxon>Bacillati</taxon>
        <taxon>Cyanobacteriota</taxon>
        <taxon>Cyanophyceae</taxon>
        <taxon>Coleofasciculales</taxon>
        <taxon>Coleofasciculaceae</taxon>
        <taxon>Coleofasciculus</taxon>
    </lineage>
</organism>